<evidence type="ECO:0000256" key="3">
    <source>
        <dbReference type="SAM" id="MobiDB-lite"/>
    </source>
</evidence>
<protein>
    <recommendedName>
        <fullName evidence="4">C-type lectin domain-containing protein</fullName>
    </recommendedName>
</protein>
<proteinExistence type="predicted"/>
<dbReference type="SUPFAM" id="SSF54427">
    <property type="entry name" value="NTF2-like"/>
    <property type="match status" value="1"/>
</dbReference>
<dbReference type="PANTHER" id="PTHR22799">
    <property type="entry name" value="TETRANECTIN-RELATED"/>
    <property type="match status" value="1"/>
</dbReference>
<dbReference type="InterPro" id="IPR016186">
    <property type="entry name" value="C-type_lectin-like/link_sf"/>
</dbReference>
<accession>C3ZF02</accession>
<organism>
    <name type="scientific">Branchiostoma floridae</name>
    <name type="common">Florida lancelet</name>
    <name type="synonym">Amphioxus</name>
    <dbReference type="NCBI Taxonomy" id="7739"/>
    <lineage>
        <taxon>Eukaryota</taxon>
        <taxon>Metazoa</taxon>
        <taxon>Chordata</taxon>
        <taxon>Cephalochordata</taxon>
        <taxon>Leptocardii</taxon>
        <taxon>Amphioxiformes</taxon>
        <taxon>Branchiostomatidae</taxon>
        <taxon>Branchiostoma</taxon>
    </lineage>
</organism>
<dbReference type="Gene3D" id="3.10.100.10">
    <property type="entry name" value="Mannose-Binding Protein A, subunit A"/>
    <property type="match status" value="1"/>
</dbReference>
<dbReference type="InterPro" id="IPR051663">
    <property type="entry name" value="CLec_Tetranectin-domain"/>
</dbReference>
<dbReference type="PROSITE" id="PS00615">
    <property type="entry name" value="C_TYPE_LECTIN_1"/>
    <property type="match status" value="1"/>
</dbReference>
<evidence type="ECO:0000313" key="5">
    <source>
        <dbReference type="EMBL" id="EEN49308.1"/>
    </source>
</evidence>
<feature type="compositionally biased region" description="Basic and acidic residues" evidence="3">
    <location>
        <begin position="55"/>
        <end position="64"/>
    </location>
</feature>
<evidence type="ECO:0000259" key="4">
    <source>
        <dbReference type="PROSITE" id="PS50041"/>
    </source>
</evidence>
<dbReference type="Gene3D" id="3.10.450.50">
    <property type="match status" value="1"/>
</dbReference>
<dbReference type="InParanoid" id="C3ZF02"/>
<name>C3ZF02_BRAFL</name>
<dbReference type="CDD" id="cd00037">
    <property type="entry name" value="CLECT"/>
    <property type="match status" value="1"/>
</dbReference>
<dbReference type="InterPro" id="IPR032710">
    <property type="entry name" value="NTF2-like_dom_sf"/>
</dbReference>
<dbReference type="Pfam" id="PF00059">
    <property type="entry name" value="Lectin_C"/>
    <property type="match status" value="1"/>
</dbReference>
<dbReference type="GO" id="GO:0030246">
    <property type="term" value="F:carbohydrate binding"/>
    <property type="evidence" value="ECO:0007669"/>
    <property type="project" value="UniProtKB-KW"/>
</dbReference>
<dbReference type="InterPro" id="IPR016187">
    <property type="entry name" value="CTDL_fold"/>
</dbReference>
<feature type="domain" description="C-type lectin" evidence="4">
    <location>
        <begin position="190"/>
        <end position="304"/>
    </location>
</feature>
<reference evidence="5" key="1">
    <citation type="journal article" date="2008" name="Nature">
        <title>The amphioxus genome and the evolution of the chordate karyotype.</title>
        <authorList>
            <consortium name="US DOE Joint Genome Institute (JGI-PGF)"/>
            <person name="Putnam N.H."/>
            <person name="Butts T."/>
            <person name="Ferrier D.E.K."/>
            <person name="Furlong R.F."/>
            <person name="Hellsten U."/>
            <person name="Kawashima T."/>
            <person name="Robinson-Rechavi M."/>
            <person name="Shoguchi E."/>
            <person name="Terry A."/>
            <person name="Yu J.-K."/>
            <person name="Benito-Gutierrez E.L."/>
            <person name="Dubchak I."/>
            <person name="Garcia-Fernandez J."/>
            <person name="Gibson-Brown J.J."/>
            <person name="Grigoriev I.V."/>
            <person name="Horton A.C."/>
            <person name="de Jong P.J."/>
            <person name="Jurka J."/>
            <person name="Kapitonov V.V."/>
            <person name="Kohara Y."/>
            <person name="Kuroki Y."/>
            <person name="Lindquist E."/>
            <person name="Lucas S."/>
            <person name="Osoegawa K."/>
            <person name="Pennacchio L.A."/>
            <person name="Salamov A.A."/>
            <person name="Satou Y."/>
            <person name="Sauka-Spengler T."/>
            <person name="Schmutz J."/>
            <person name="Shin-I T."/>
            <person name="Toyoda A."/>
            <person name="Bronner-Fraser M."/>
            <person name="Fujiyama A."/>
            <person name="Holland L.Z."/>
            <person name="Holland P.W.H."/>
            <person name="Satoh N."/>
            <person name="Rokhsar D.S."/>
        </authorList>
    </citation>
    <scope>NUCLEOTIDE SEQUENCE [LARGE SCALE GENOMIC DNA]</scope>
    <source>
        <strain evidence="5">S238N-H82</strain>
        <tissue evidence="5">Testes</tissue>
    </source>
</reference>
<dbReference type="eggNOG" id="KOG4297">
    <property type="taxonomic scope" value="Eukaryota"/>
</dbReference>
<gene>
    <name evidence="5" type="ORF">BRAFLDRAFT_83844</name>
</gene>
<keyword evidence="1" id="KW-0430">Lectin</keyword>
<sequence>MEQDQTADDIANIPNPIYASSGTVNVTGHSEEIQKLTVRITEIEQGPKGQQASGHQDHQEREESSGLLGLREKRGPKRQLLVGLPDLQEQREPWGRLGLREKRGPKAQLLLGLLDLQEKREPRGQLALGIPDLLGHQERRDPEDQLLVGLPDLQEQREPWGQLALGLSGLPDHQERRDLLDLFRTGYWDGNGICYKTFDTPSDFNGAVRSCEQDGATLVMPRDAMSNVLVSFTPLETTWIGLHDRRKEGHFEWIDGAPLGHYNLWGPGQPDDGQGKEDCVEFAVNINQRWNDLSCDRRRPFICQVVPDLTTAIETQMQKLLACFKANDMKGVASLYTEDCKVMITGTDTLYGPEGAEKVHVGLWAGGVRTVEMETDEIGPMGSDVIYYRAAYTTKAEDGSVTDVGK</sequence>
<dbReference type="PANTHER" id="PTHR22799:SF6">
    <property type="entry name" value="C-TYPE LECTIN DOMAIN FAMILY 4 MEMBER M-LIKE"/>
    <property type="match status" value="1"/>
</dbReference>
<dbReference type="AlphaFoldDB" id="C3ZF02"/>
<feature type="region of interest" description="Disordered" evidence="3">
    <location>
        <begin position="45"/>
        <end position="72"/>
    </location>
</feature>
<evidence type="ECO:0000256" key="1">
    <source>
        <dbReference type="ARBA" id="ARBA00022734"/>
    </source>
</evidence>
<dbReference type="PROSITE" id="PS50041">
    <property type="entry name" value="C_TYPE_LECTIN_2"/>
    <property type="match status" value="1"/>
</dbReference>
<dbReference type="InterPro" id="IPR018378">
    <property type="entry name" value="C-type_lectin_CS"/>
</dbReference>
<evidence type="ECO:0000256" key="2">
    <source>
        <dbReference type="ARBA" id="ARBA00023157"/>
    </source>
</evidence>
<dbReference type="SUPFAM" id="SSF56436">
    <property type="entry name" value="C-type lectin-like"/>
    <property type="match status" value="1"/>
</dbReference>
<keyword evidence="2" id="KW-1015">Disulfide bond</keyword>
<dbReference type="SMART" id="SM00034">
    <property type="entry name" value="CLECT"/>
    <property type="match status" value="1"/>
</dbReference>
<dbReference type="EMBL" id="GG666612">
    <property type="protein sequence ID" value="EEN49308.1"/>
    <property type="molecule type" value="Genomic_DNA"/>
</dbReference>
<dbReference type="InterPro" id="IPR001304">
    <property type="entry name" value="C-type_lectin-like"/>
</dbReference>